<proteinExistence type="predicted"/>
<evidence type="ECO:0000313" key="3">
    <source>
        <dbReference type="EMBL" id="WMT08293.1"/>
    </source>
</evidence>
<dbReference type="GeneID" id="39864757"/>
<accession>A0AAF0PGN2</accession>
<keyword evidence="1" id="KW-0175">Coiled coil</keyword>
<sequence>MVDYLDTFIFVAGAAFLIVARQGLKSATDWTVKQGIGWVTTSAVQEGVSRDEIKGNEQALEIEKRLRDKLERREEEISDYEWMLRSLKHDNISKKRIIEKYWRPLPAIIITFYNDYEGNKKEKKFLKYHIQENNEAEMLTANTYVIPPKGFPERFESPNKVGRDKIRDWIEEDILAKHDNGKVVICQASAVDLRRVYSHTDYETHSFNRKTIDQALDIDKILGENNVHRILASDGVNLSRAIEDGDIAFFLSHYVSDDELEIIHENQNEIRERLQDPSLRKIATSGFEDELTEVLSDYIDAPREAASKAIEEAKLWQKELQAR</sequence>
<feature type="coiled-coil region" evidence="1">
    <location>
        <begin position="53"/>
        <end position="90"/>
    </location>
</feature>
<dbReference type="EMBL" id="CP101873">
    <property type="protein sequence ID" value="WMT07661.1"/>
    <property type="molecule type" value="Genomic_DNA"/>
</dbReference>
<evidence type="ECO:0000313" key="4">
    <source>
        <dbReference type="Proteomes" id="UP001224926"/>
    </source>
</evidence>
<reference evidence="3 4" key="1">
    <citation type="submission" date="2022-07" db="EMBL/GenBank/DDBJ databases">
        <title>Two temperate virus in Haloterrigena jeotgali A29.</title>
        <authorList>
            <person name="Deng X."/>
        </authorList>
    </citation>
    <scope>NUCLEOTIDE SEQUENCE [LARGE SCALE GENOMIC DNA]</scope>
    <source>
        <strain evidence="3 4">A29</strain>
    </source>
</reference>
<dbReference type="AlphaFoldDB" id="A0AAF0PGN2"/>
<dbReference type="Proteomes" id="UP001224926">
    <property type="component" value="Chromosome"/>
</dbReference>
<dbReference type="EMBL" id="CP101873">
    <property type="protein sequence ID" value="WMT08293.1"/>
    <property type="molecule type" value="Genomic_DNA"/>
</dbReference>
<evidence type="ECO:0000256" key="1">
    <source>
        <dbReference type="SAM" id="Coils"/>
    </source>
</evidence>
<gene>
    <name evidence="3" type="ORF">NP511_01335</name>
    <name evidence="2" type="ORF">NP511_20050</name>
</gene>
<protein>
    <submittedName>
        <fullName evidence="3">Uncharacterized protein</fullName>
    </submittedName>
</protein>
<evidence type="ECO:0000313" key="2">
    <source>
        <dbReference type="EMBL" id="WMT07661.1"/>
    </source>
</evidence>
<dbReference type="RefSeq" id="WP_136396923.1">
    <property type="nucleotide sequence ID" value="NZ_CP101873.1"/>
</dbReference>
<keyword evidence="4" id="KW-1185">Reference proteome</keyword>
<organism evidence="3 4">
    <name type="scientific">Natrinema thermotolerans</name>
    <dbReference type="NCBI Taxonomy" id="121872"/>
    <lineage>
        <taxon>Archaea</taxon>
        <taxon>Methanobacteriati</taxon>
        <taxon>Methanobacteriota</taxon>
        <taxon>Stenosarchaea group</taxon>
        <taxon>Halobacteria</taxon>
        <taxon>Halobacteriales</taxon>
        <taxon>Natrialbaceae</taxon>
        <taxon>Natrinema</taxon>
    </lineage>
</organism>
<name>A0AAF0PGN2_9EURY</name>